<dbReference type="GO" id="GO:0015658">
    <property type="term" value="F:branched-chain amino acid transmembrane transporter activity"/>
    <property type="evidence" value="ECO:0007669"/>
    <property type="project" value="InterPro"/>
</dbReference>
<dbReference type="AlphaFoldDB" id="A0A849IBB9"/>
<dbReference type="CDD" id="cd06581">
    <property type="entry name" value="TM_PBP1_LivM_like"/>
    <property type="match status" value="1"/>
</dbReference>
<evidence type="ECO:0000313" key="8">
    <source>
        <dbReference type="Proteomes" id="UP000564885"/>
    </source>
</evidence>
<organism evidence="7 8">
    <name type="scientific">Enterovirga aerilata</name>
    <dbReference type="NCBI Taxonomy" id="2730920"/>
    <lineage>
        <taxon>Bacteria</taxon>
        <taxon>Pseudomonadati</taxon>
        <taxon>Pseudomonadota</taxon>
        <taxon>Alphaproteobacteria</taxon>
        <taxon>Hyphomicrobiales</taxon>
        <taxon>Methylobacteriaceae</taxon>
        <taxon>Enterovirga</taxon>
    </lineage>
</organism>
<feature type="transmembrane region" description="Helical" evidence="6">
    <location>
        <begin position="84"/>
        <end position="104"/>
    </location>
</feature>
<evidence type="ECO:0000256" key="2">
    <source>
        <dbReference type="ARBA" id="ARBA00022475"/>
    </source>
</evidence>
<feature type="transmembrane region" description="Helical" evidence="6">
    <location>
        <begin position="248"/>
        <end position="273"/>
    </location>
</feature>
<dbReference type="Pfam" id="PF02653">
    <property type="entry name" value="BPD_transp_2"/>
    <property type="match status" value="1"/>
</dbReference>
<evidence type="ECO:0000256" key="6">
    <source>
        <dbReference type="SAM" id="Phobius"/>
    </source>
</evidence>
<comment type="caution">
    <text evidence="7">The sequence shown here is derived from an EMBL/GenBank/DDBJ whole genome shotgun (WGS) entry which is preliminary data.</text>
</comment>
<feature type="transmembrane region" description="Helical" evidence="6">
    <location>
        <begin position="213"/>
        <end position="236"/>
    </location>
</feature>
<dbReference type="RefSeq" id="WP_171220154.1">
    <property type="nucleotide sequence ID" value="NZ_JABEPP010000006.1"/>
</dbReference>
<evidence type="ECO:0000256" key="5">
    <source>
        <dbReference type="ARBA" id="ARBA00023136"/>
    </source>
</evidence>
<keyword evidence="4 6" id="KW-1133">Transmembrane helix</keyword>
<dbReference type="PANTHER" id="PTHR30482">
    <property type="entry name" value="HIGH-AFFINITY BRANCHED-CHAIN AMINO ACID TRANSPORT SYSTEM PERMEASE"/>
    <property type="match status" value="1"/>
</dbReference>
<keyword evidence="2" id="KW-1003">Cell membrane</keyword>
<feature type="transmembrane region" description="Helical" evidence="6">
    <location>
        <begin position="111"/>
        <end position="129"/>
    </location>
</feature>
<dbReference type="PANTHER" id="PTHR30482:SF10">
    <property type="entry name" value="HIGH-AFFINITY BRANCHED-CHAIN AMINO ACID TRANSPORT PROTEIN BRAE"/>
    <property type="match status" value="1"/>
</dbReference>
<evidence type="ECO:0000256" key="4">
    <source>
        <dbReference type="ARBA" id="ARBA00022989"/>
    </source>
</evidence>
<dbReference type="GO" id="GO:0005886">
    <property type="term" value="C:plasma membrane"/>
    <property type="evidence" value="ECO:0007669"/>
    <property type="project" value="UniProtKB-SubCell"/>
</dbReference>
<evidence type="ECO:0000313" key="7">
    <source>
        <dbReference type="EMBL" id="NNM74698.1"/>
    </source>
</evidence>
<feature type="transmembrane region" description="Helical" evidence="6">
    <location>
        <begin position="160"/>
        <end position="177"/>
    </location>
</feature>
<dbReference type="EMBL" id="JABEPP010000006">
    <property type="protein sequence ID" value="NNM74698.1"/>
    <property type="molecule type" value="Genomic_DNA"/>
</dbReference>
<dbReference type="InterPro" id="IPR001851">
    <property type="entry name" value="ABC_transp_permease"/>
</dbReference>
<keyword evidence="3 6" id="KW-0812">Transmembrane</keyword>
<name>A0A849IBB9_9HYPH</name>
<keyword evidence="5 6" id="KW-0472">Membrane</keyword>
<keyword evidence="8" id="KW-1185">Reference proteome</keyword>
<reference evidence="7 8" key="1">
    <citation type="submission" date="2020-04" db="EMBL/GenBank/DDBJ databases">
        <title>Enterovirga sp. isolate from soil.</title>
        <authorList>
            <person name="Chea S."/>
            <person name="Kim D.-U."/>
        </authorList>
    </citation>
    <scope>NUCLEOTIDE SEQUENCE [LARGE SCALE GENOMIC DNA]</scope>
    <source>
        <strain evidence="7 8">DB1703</strain>
    </source>
</reference>
<accession>A0A849IBB9</accession>
<feature type="transmembrane region" description="Helical" evidence="6">
    <location>
        <begin position="285"/>
        <end position="304"/>
    </location>
</feature>
<feature type="transmembrane region" description="Helical" evidence="6">
    <location>
        <begin position="33"/>
        <end position="52"/>
    </location>
</feature>
<dbReference type="InterPro" id="IPR043428">
    <property type="entry name" value="LivM-like"/>
</dbReference>
<gene>
    <name evidence="7" type="ORF">HJG44_20260</name>
</gene>
<sequence>MIAKALSGRAVALAALALAIVYPLVVPNDYFIYVMALAFIYAIATIGLNLILGYTGQLNLAHAGFMAIGAYTLGILTVDYGVPFWLAFFLSGLVAAAFGFLAGLVSLRLKADYFAIFTLCVGLIIWLVIEKWDALTHGVVGIIGIPAPSPIGPLRFETPLANYYLVLAVLALSLFLMDRIVHSLLGRAFIAIRSGEGLAEALGIPLMRTKVTAFVISTAYAGYAGGLYAGFVRFIGPQIASEANAFDMIAFILVGGLGTLSGPVLGAVALTWATQSLQFLQDYRLLVFGPLLILLVMFLPRGIIGTLKARQARQAGAKAAAERAAAVQRSAAAAEADRTPAHA</sequence>
<evidence type="ECO:0000256" key="3">
    <source>
        <dbReference type="ARBA" id="ARBA00022692"/>
    </source>
</evidence>
<evidence type="ECO:0000256" key="1">
    <source>
        <dbReference type="ARBA" id="ARBA00004651"/>
    </source>
</evidence>
<feature type="transmembrane region" description="Helical" evidence="6">
    <location>
        <begin position="59"/>
        <end position="78"/>
    </location>
</feature>
<proteinExistence type="predicted"/>
<dbReference type="Proteomes" id="UP000564885">
    <property type="component" value="Unassembled WGS sequence"/>
</dbReference>
<comment type="subcellular location">
    <subcellularLocation>
        <location evidence="1">Cell membrane</location>
        <topology evidence="1">Multi-pass membrane protein</topology>
    </subcellularLocation>
</comment>
<protein>
    <submittedName>
        <fullName evidence="7">Branched-chain amino acid ABC transporter permease</fullName>
    </submittedName>
</protein>